<dbReference type="Proteomes" id="UP000215145">
    <property type="component" value="Unassembled WGS sequence"/>
</dbReference>
<keyword evidence="3" id="KW-1185">Reference proteome</keyword>
<dbReference type="EMBL" id="NMUQ01000003">
    <property type="protein sequence ID" value="OXM13662.1"/>
    <property type="molecule type" value="Genomic_DNA"/>
</dbReference>
<feature type="transmembrane region" description="Helical" evidence="1">
    <location>
        <begin position="31"/>
        <end position="50"/>
    </location>
</feature>
<name>A0A229NUV7_9BACL</name>
<evidence type="ECO:0000313" key="3">
    <source>
        <dbReference type="Proteomes" id="UP000215145"/>
    </source>
</evidence>
<comment type="caution">
    <text evidence="2">The sequence shown here is derived from an EMBL/GenBank/DDBJ whole genome shotgun (WGS) entry which is preliminary data.</text>
</comment>
<evidence type="ECO:0000256" key="1">
    <source>
        <dbReference type="SAM" id="Phobius"/>
    </source>
</evidence>
<gene>
    <name evidence="2" type="ORF">CGZ75_21830</name>
</gene>
<accession>A0A229NUV7</accession>
<organism evidence="2 3">
    <name type="scientific">Paenibacillus herberti</name>
    <dbReference type="NCBI Taxonomy" id="1619309"/>
    <lineage>
        <taxon>Bacteria</taxon>
        <taxon>Bacillati</taxon>
        <taxon>Bacillota</taxon>
        <taxon>Bacilli</taxon>
        <taxon>Bacillales</taxon>
        <taxon>Paenibacillaceae</taxon>
        <taxon>Paenibacillus</taxon>
    </lineage>
</organism>
<keyword evidence="1" id="KW-0812">Transmembrane</keyword>
<keyword evidence="1" id="KW-1133">Transmembrane helix</keyword>
<sequence>MYAILISAAWLTAAAVMDVPGMVKRKRKLELVIFALLGLGGFLMHAAYGLRLPIPNPLEFIRLFKVGGS</sequence>
<dbReference type="AlphaFoldDB" id="A0A229NUV7"/>
<protein>
    <submittedName>
        <fullName evidence="2">Uncharacterized protein</fullName>
    </submittedName>
</protein>
<reference evidence="2 3" key="1">
    <citation type="submission" date="2017-07" db="EMBL/GenBank/DDBJ databases">
        <title>Paenibacillus herberti R33 genome sequencing and assembly.</title>
        <authorList>
            <person name="Su W."/>
        </authorList>
    </citation>
    <scope>NUCLEOTIDE SEQUENCE [LARGE SCALE GENOMIC DNA]</scope>
    <source>
        <strain evidence="2 3">R33</strain>
    </source>
</reference>
<proteinExistence type="predicted"/>
<keyword evidence="1" id="KW-0472">Membrane</keyword>
<evidence type="ECO:0000313" key="2">
    <source>
        <dbReference type="EMBL" id="OXM13662.1"/>
    </source>
</evidence>